<reference evidence="4" key="1">
    <citation type="submission" date="2016-06" db="EMBL/GenBank/DDBJ databases">
        <authorList>
            <person name="Varghese N."/>
            <person name="Submissions Spin"/>
        </authorList>
    </citation>
    <scope>NUCLEOTIDE SEQUENCE [LARGE SCALE GENOMIC DNA]</scope>
    <source>
        <strain evidence="4">DSM 45161</strain>
    </source>
</reference>
<name>A0A1C5ID91_9ACTN</name>
<gene>
    <name evidence="3" type="ORF">GA0070614_2583</name>
</gene>
<dbReference type="EMBL" id="LT607753">
    <property type="protein sequence ID" value="SCG55999.1"/>
    <property type="molecule type" value="Genomic_DNA"/>
</dbReference>
<evidence type="ECO:0000256" key="2">
    <source>
        <dbReference type="SAM" id="Phobius"/>
    </source>
</evidence>
<evidence type="ECO:0000313" key="4">
    <source>
        <dbReference type="Proteomes" id="UP000198215"/>
    </source>
</evidence>
<proteinExistence type="predicted"/>
<evidence type="ECO:0000313" key="3">
    <source>
        <dbReference type="EMBL" id="SCG55999.1"/>
    </source>
</evidence>
<dbReference type="RefSeq" id="WP_088976168.1">
    <property type="nucleotide sequence ID" value="NZ_LT607753.1"/>
</dbReference>
<protein>
    <recommendedName>
        <fullName evidence="5">DUF11 domain-containing protein</fullName>
    </recommendedName>
</protein>
<sequence>MPERETSLLVEEFDRYRRTLLTEIVAPGPAAVRRTVRLRHRNRLIAAATTALALLTGPAVGYAALHEPAPRPGPVDPTPSVTPSPTPTGSAGPAPTPSASSTSPTPTPPDGRISRSQLLGTPVTLPAWRAGPGCPTTGARLTGDGREGTNHLLAVDHGDVDSDGAAETVALVRCALGTGGPQQVVVFDRDADGRVVTVGRVVASTIDTPQWLIAMEVRDDGVVRVQVGDIHPGGGWPGDWSQRQWRGYRWDGDSFGQVSGPTAFGPNPHRADIAVTATDLVLADGPDGSRTGSVTVVVRNTGDVPVPYVALRLDLPAALRPDGDGWAACRNDPDTTGRPVTCDLGRLDVGKERRLTLGFRAAAGAGVGAGTAEVDVRPMDEGFDFLPDVDPGNNTVRIDYR</sequence>
<dbReference type="AlphaFoldDB" id="A0A1C5ID91"/>
<feature type="region of interest" description="Disordered" evidence="1">
    <location>
        <begin position="65"/>
        <end position="145"/>
    </location>
</feature>
<keyword evidence="2" id="KW-0812">Transmembrane</keyword>
<feature type="transmembrane region" description="Helical" evidence="2">
    <location>
        <begin position="44"/>
        <end position="65"/>
    </location>
</feature>
<keyword evidence="4" id="KW-1185">Reference proteome</keyword>
<dbReference type="OrthoDB" id="3403968at2"/>
<accession>A0A1C5ID91</accession>
<organism evidence="3 4">
    <name type="scientific">Micromonospora coxensis</name>
    <dbReference type="NCBI Taxonomy" id="356852"/>
    <lineage>
        <taxon>Bacteria</taxon>
        <taxon>Bacillati</taxon>
        <taxon>Actinomycetota</taxon>
        <taxon>Actinomycetes</taxon>
        <taxon>Micromonosporales</taxon>
        <taxon>Micromonosporaceae</taxon>
        <taxon>Micromonospora</taxon>
    </lineage>
</organism>
<dbReference type="Proteomes" id="UP000198215">
    <property type="component" value="Chromosome I"/>
</dbReference>
<evidence type="ECO:0000256" key="1">
    <source>
        <dbReference type="SAM" id="MobiDB-lite"/>
    </source>
</evidence>
<evidence type="ECO:0008006" key="5">
    <source>
        <dbReference type="Google" id="ProtNLM"/>
    </source>
</evidence>
<feature type="compositionally biased region" description="Low complexity" evidence="1">
    <location>
        <begin position="87"/>
        <end position="104"/>
    </location>
</feature>
<keyword evidence="2" id="KW-0472">Membrane</keyword>
<keyword evidence="2" id="KW-1133">Transmembrane helix</keyword>
<feature type="compositionally biased region" description="Pro residues" evidence="1">
    <location>
        <begin position="70"/>
        <end position="86"/>
    </location>
</feature>